<dbReference type="Gene3D" id="3.90.176.10">
    <property type="entry name" value="Toxin ADP-ribosyltransferase, Chain A, domain 1"/>
    <property type="match status" value="1"/>
</dbReference>
<accession>A0A815BS49</accession>
<evidence type="ECO:0000256" key="5">
    <source>
        <dbReference type="ARBA" id="ARBA00047597"/>
    </source>
</evidence>
<dbReference type="GO" id="GO:0106274">
    <property type="term" value="F:NAD+-protein-arginine ADP-ribosyltransferase activity"/>
    <property type="evidence" value="ECO:0007669"/>
    <property type="project" value="UniProtKB-EC"/>
</dbReference>
<comment type="similarity">
    <text evidence="1 6">Belongs to the Arg-specific ADP-ribosyltransferase family.</text>
</comment>
<protein>
    <recommendedName>
        <fullName evidence="6">NAD(P)(+)--arginine ADP-ribosyltransferase</fullName>
        <ecNumber evidence="6">2.4.2.31</ecNumber>
    </recommendedName>
    <alternativeName>
        <fullName evidence="6">Mono(ADP-ribosyl)transferase</fullName>
    </alternativeName>
</protein>
<evidence type="ECO:0000313" key="7">
    <source>
        <dbReference type="EMBL" id="CAF1277374.1"/>
    </source>
</evidence>
<dbReference type="Proteomes" id="UP000663864">
    <property type="component" value="Unassembled WGS sequence"/>
</dbReference>
<dbReference type="EC" id="2.4.2.31" evidence="6"/>
<keyword evidence="6" id="KW-0520">NAD</keyword>
<dbReference type="InterPro" id="IPR000768">
    <property type="entry name" value="ART"/>
</dbReference>
<evidence type="ECO:0000256" key="1">
    <source>
        <dbReference type="ARBA" id="ARBA00009558"/>
    </source>
</evidence>
<comment type="catalytic activity">
    <reaction evidence="5 6">
        <text>L-arginyl-[protein] + NAD(+) = N(omega)-(ADP-D-ribosyl)-L-arginyl-[protein] + nicotinamide + H(+)</text>
        <dbReference type="Rhea" id="RHEA:19149"/>
        <dbReference type="Rhea" id="RHEA-COMP:10532"/>
        <dbReference type="Rhea" id="RHEA-COMP:15087"/>
        <dbReference type="ChEBI" id="CHEBI:15378"/>
        <dbReference type="ChEBI" id="CHEBI:17154"/>
        <dbReference type="ChEBI" id="CHEBI:29965"/>
        <dbReference type="ChEBI" id="CHEBI:57540"/>
        <dbReference type="ChEBI" id="CHEBI:142554"/>
        <dbReference type="EC" id="2.4.2.31"/>
    </reaction>
</comment>
<proteinExistence type="inferred from homology"/>
<evidence type="ECO:0000256" key="2">
    <source>
        <dbReference type="ARBA" id="ARBA00022676"/>
    </source>
</evidence>
<dbReference type="AlphaFoldDB" id="A0A815BS49"/>
<comment type="caution">
    <text evidence="7">The sequence shown here is derived from an EMBL/GenBank/DDBJ whole genome shotgun (WGS) entry which is preliminary data.</text>
</comment>
<gene>
    <name evidence="8" type="ORF">JBS370_LOCUS32374</name>
    <name evidence="7" type="ORF">ZHD862_LOCUS26742</name>
</gene>
<dbReference type="SUPFAM" id="SSF56399">
    <property type="entry name" value="ADP-ribosylation"/>
    <property type="match status" value="1"/>
</dbReference>
<evidence type="ECO:0000313" key="9">
    <source>
        <dbReference type="Proteomes" id="UP000663864"/>
    </source>
</evidence>
<organism evidence="7 9">
    <name type="scientific">Rotaria sordida</name>
    <dbReference type="NCBI Taxonomy" id="392033"/>
    <lineage>
        <taxon>Eukaryota</taxon>
        <taxon>Metazoa</taxon>
        <taxon>Spiralia</taxon>
        <taxon>Gnathifera</taxon>
        <taxon>Rotifera</taxon>
        <taxon>Eurotatoria</taxon>
        <taxon>Bdelloidea</taxon>
        <taxon>Philodinida</taxon>
        <taxon>Philodinidae</taxon>
        <taxon>Rotaria</taxon>
    </lineage>
</organism>
<keyword evidence="2 6" id="KW-0328">Glycosyltransferase</keyword>
<keyword evidence="3 6" id="KW-0808">Transferase</keyword>
<dbReference type="EMBL" id="CAJOBD010008530">
    <property type="protein sequence ID" value="CAF4115001.1"/>
    <property type="molecule type" value="Genomic_DNA"/>
</dbReference>
<keyword evidence="6" id="KW-0521">NADP</keyword>
<dbReference type="Proteomes" id="UP000663836">
    <property type="component" value="Unassembled WGS sequence"/>
</dbReference>
<evidence type="ECO:0000256" key="4">
    <source>
        <dbReference type="ARBA" id="ARBA00022695"/>
    </source>
</evidence>
<evidence type="ECO:0000313" key="8">
    <source>
        <dbReference type="EMBL" id="CAF4115001.1"/>
    </source>
</evidence>
<evidence type="ECO:0000256" key="6">
    <source>
        <dbReference type="RuleBase" id="RU361228"/>
    </source>
</evidence>
<dbReference type="GO" id="GO:0016779">
    <property type="term" value="F:nucleotidyltransferase activity"/>
    <property type="evidence" value="ECO:0007669"/>
    <property type="project" value="UniProtKB-KW"/>
</dbReference>
<evidence type="ECO:0000256" key="3">
    <source>
        <dbReference type="ARBA" id="ARBA00022679"/>
    </source>
</evidence>
<dbReference type="PROSITE" id="PS51996">
    <property type="entry name" value="TR_MART"/>
    <property type="match status" value="1"/>
</dbReference>
<name>A0A815BS49_9BILA</name>
<reference evidence="7" key="1">
    <citation type="submission" date="2021-02" db="EMBL/GenBank/DDBJ databases">
        <authorList>
            <person name="Nowell W R."/>
        </authorList>
    </citation>
    <scope>NUCLEOTIDE SEQUENCE</scope>
</reference>
<dbReference type="Pfam" id="PF01129">
    <property type="entry name" value="ART"/>
    <property type="match status" value="1"/>
</dbReference>
<sequence length="460" mass="53436">MDSHVEEKNQRDEKHKFRAIEGENSYSETVATNFKTFFDISRSGCVIEAIRYFGKLLKRSKDEINEVIDPFLENNTDHPFLCIFAYTKETFLVYKMNDSIRSDSKEQLNAIYPYVNVLINALNPYPFYGTVYRGFLLNSEQLSKYKKDRTFFWPGFSSATKKFAVAARFAQCNVVFEIRIPEAFSHCCGDISDKSAYPEEEEVLLKPYTYFRVLDTKTQTHNKVKYTIPILLVEATALTLSGAWKSNDDDDYFICQYGRQVFWYARSSENKGYNWSHVAYGIISDGDIIHLTFGDLPIGKDRYTGNIDIQISSDYANMTKILDAKNIFLTKSWSRISAQYYQNPISTRLSMYRYDDSDQLTGHWKCNDDGNYYISRFNESIFWLGYHPRGRWCNVAVGKMDKSSGIIDLNWGDIVCGADRLYGTLKLLVKKRTMKKLDEQLKGINENTFLGTEWYKVDVE</sequence>
<dbReference type="EMBL" id="CAJNOT010002036">
    <property type="protein sequence ID" value="CAF1277374.1"/>
    <property type="molecule type" value="Genomic_DNA"/>
</dbReference>
<keyword evidence="4" id="KW-0548">Nucleotidyltransferase</keyword>